<accession>A0A2S4N638</accession>
<evidence type="ECO:0000256" key="1">
    <source>
        <dbReference type="SAM" id="MobiDB-lite"/>
    </source>
</evidence>
<name>A0A2S4N638_9FLAO</name>
<evidence type="ECO:0000313" key="2">
    <source>
        <dbReference type="EMBL" id="POS00763.1"/>
    </source>
</evidence>
<organism evidence="2 3">
    <name type="scientific">Flavobacterium croceum DSM 17960</name>
    <dbReference type="NCBI Taxonomy" id="1121886"/>
    <lineage>
        <taxon>Bacteria</taxon>
        <taxon>Pseudomonadati</taxon>
        <taxon>Bacteroidota</taxon>
        <taxon>Flavobacteriia</taxon>
        <taxon>Flavobacteriales</taxon>
        <taxon>Flavobacteriaceae</taxon>
        <taxon>Flavobacterium</taxon>
    </lineage>
</organism>
<comment type="caution">
    <text evidence="2">The sequence shown here is derived from an EMBL/GenBank/DDBJ whole genome shotgun (WGS) entry which is preliminary data.</text>
</comment>
<protein>
    <submittedName>
        <fullName evidence="2">Uncharacterized protein</fullName>
    </submittedName>
</protein>
<dbReference type="OrthoDB" id="749061at2"/>
<dbReference type="AlphaFoldDB" id="A0A2S4N638"/>
<reference evidence="2 3" key="1">
    <citation type="submission" date="2018-01" db="EMBL/GenBank/DDBJ databases">
        <title>Genomic Encyclopedia of Type Strains, Phase I: the one thousand microbial genomes (KMG-I) project.</title>
        <authorList>
            <person name="Goeker M."/>
        </authorList>
    </citation>
    <scope>NUCLEOTIDE SEQUENCE [LARGE SCALE GENOMIC DNA]</scope>
    <source>
        <strain evidence="2 3">DSM 17960</strain>
    </source>
</reference>
<feature type="region of interest" description="Disordered" evidence="1">
    <location>
        <begin position="116"/>
        <end position="137"/>
    </location>
</feature>
<dbReference type="Proteomes" id="UP000237056">
    <property type="component" value="Unassembled WGS sequence"/>
</dbReference>
<proteinExistence type="predicted"/>
<evidence type="ECO:0000313" key="3">
    <source>
        <dbReference type="Proteomes" id="UP000237056"/>
    </source>
</evidence>
<keyword evidence="3" id="KW-1185">Reference proteome</keyword>
<dbReference type="EMBL" id="PQNY01000024">
    <property type="protein sequence ID" value="POS00763.1"/>
    <property type="molecule type" value="Genomic_DNA"/>
</dbReference>
<sequence length="244" mass="27369">MASTSEKGHAKNIANANLLNTYIAQLGALYNPSNPKLQLSNLQNIYTTSFSHQENVNTLVAPYSIAVDNRENIFAPVSKKITKLRKVYKATEGVTPAQLEDFMTIARKLKGIRKVTNAPTTDTTEEQTQHSTSQMSYDQRTNNYDLLISLLQNTPNYNPNETEYQIATLQTEKAQMLQATQGVANTFVPLNNARSIRNNSMYLSEDNLVDTFNKAKDYLFTILDSNSVQYKAIAKIKFKKVGQA</sequence>
<gene>
    <name evidence="2" type="ORF">Q361_12412</name>
</gene>
<dbReference type="RefSeq" id="WP_103727035.1">
    <property type="nucleotide sequence ID" value="NZ_PQNY01000024.1"/>
</dbReference>